<evidence type="ECO:0000313" key="2">
    <source>
        <dbReference type="Proteomes" id="UP001286456"/>
    </source>
</evidence>
<sequence>MSSIALTVKRPIRNKTSSTLGVKARERPGSGITSHLFAPNLKELRGDDVRGVRSSVEYGYDTCTIVVYTSGRVFAAGPMSIWIEFSCFRLAWARWVPRQFPEASTIARIGRQPYQVKLPVYLELGCSAARLNFLPSRSKLAFAARKEARRQPVGEEEGGAGEIGSVDFSRSSLPALDNATRHGYIPSLTNLERAMRGSTSMSKKKKGGMGSV</sequence>
<accession>A0AAE0IGI0</accession>
<dbReference type="EMBL" id="JAUEPO010000004">
    <property type="protein sequence ID" value="KAK3323856.1"/>
    <property type="molecule type" value="Genomic_DNA"/>
</dbReference>
<name>A0AAE0IGI0_9PEZI</name>
<proteinExistence type="predicted"/>
<reference evidence="1" key="2">
    <citation type="submission" date="2023-06" db="EMBL/GenBank/DDBJ databases">
        <authorList>
            <consortium name="Lawrence Berkeley National Laboratory"/>
            <person name="Haridas S."/>
            <person name="Hensen N."/>
            <person name="Bonometti L."/>
            <person name="Westerberg I."/>
            <person name="Brannstrom I.O."/>
            <person name="Guillou S."/>
            <person name="Cros-Aarteil S."/>
            <person name="Calhoun S."/>
            <person name="Kuo A."/>
            <person name="Mondo S."/>
            <person name="Pangilinan J."/>
            <person name="Riley R."/>
            <person name="Labutti K."/>
            <person name="Andreopoulos B."/>
            <person name="Lipzen A."/>
            <person name="Chen C."/>
            <person name="Yanf M."/>
            <person name="Daum C."/>
            <person name="Ng V."/>
            <person name="Clum A."/>
            <person name="Steindorff A."/>
            <person name="Ohm R."/>
            <person name="Martin F."/>
            <person name="Silar P."/>
            <person name="Natvig D."/>
            <person name="Lalanne C."/>
            <person name="Gautier V."/>
            <person name="Ament-Velasquez S.L."/>
            <person name="Kruys A."/>
            <person name="Hutchinson M.I."/>
            <person name="Powell A.J."/>
            <person name="Barry K."/>
            <person name="Miller A.N."/>
            <person name="Grigoriev I.V."/>
            <person name="Debuchy R."/>
            <person name="Gladieux P."/>
            <person name="Thoren M.H."/>
            <person name="Johannesson H."/>
        </authorList>
    </citation>
    <scope>NUCLEOTIDE SEQUENCE</scope>
    <source>
        <strain evidence="1">SMH4131-1</strain>
    </source>
</reference>
<comment type="caution">
    <text evidence="1">The sequence shown here is derived from an EMBL/GenBank/DDBJ whole genome shotgun (WGS) entry which is preliminary data.</text>
</comment>
<dbReference type="AlphaFoldDB" id="A0AAE0IGI0"/>
<gene>
    <name evidence="1" type="ORF">B0T19DRAFT_215212</name>
</gene>
<protein>
    <submittedName>
        <fullName evidence="1">Uncharacterized protein</fullName>
    </submittedName>
</protein>
<evidence type="ECO:0000313" key="1">
    <source>
        <dbReference type="EMBL" id="KAK3323856.1"/>
    </source>
</evidence>
<reference evidence="1" key="1">
    <citation type="journal article" date="2023" name="Mol. Phylogenet. Evol.">
        <title>Genome-scale phylogeny and comparative genomics of the fungal order Sordariales.</title>
        <authorList>
            <person name="Hensen N."/>
            <person name="Bonometti L."/>
            <person name="Westerberg I."/>
            <person name="Brannstrom I.O."/>
            <person name="Guillou S."/>
            <person name="Cros-Aarteil S."/>
            <person name="Calhoun S."/>
            <person name="Haridas S."/>
            <person name="Kuo A."/>
            <person name="Mondo S."/>
            <person name="Pangilinan J."/>
            <person name="Riley R."/>
            <person name="LaButti K."/>
            <person name="Andreopoulos B."/>
            <person name="Lipzen A."/>
            <person name="Chen C."/>
            <person name="Yan M."/>
            <person name="Daum C."/>
            <person name="Ng V."/>
            <person name="Clum A."/>
            <person name="Steindorff A."/>
            <person name="Ohm R.A."/>
            <person name="Martin F."/>
            <person name="Silar P."/>
            <person name="Natvig D.O."/>
            <person name="Lalanne C."/>
            <person name="Gautier V."/>
            <person name="Ament-Velasquez S.L."/>
            <person name="Kruys A."/>
            <person name="Hutchinson M.I."/>
            <person name="Powell A.J."/>
            <person name="Barry K."/>
            <person name="Miller A.N."/>
            <person name="Grigoriev I.V."/>
            <person name="Debuchy R."/>
            <person name="Gladieux P."/>
            <person name="Hiltunen Thoren M."/>
            <person name="Johannesson H."/>
        </authorList>
    </citation>
    <scope>NUCLEOTIDE SEQUENCE</scope>
    <source>
        <strain evidence="1">SMH4131-1</strain>
    </source>
</reference>
<keyword evidence="2" id="KW-1185">Reference proteome</keyword>
<dbReference type="Proteomes" id="UP001286456">
    <property type="component" value="Unassembled WGS sequence"/>
</dbReference>
<organism evidence="1 2">
    <name type="scientific">Cercophora scortea</name>
    <dbReference type="NCBI Taxonomy" id="314031"/>
    <lineage>
        <taxon>Eukaryota</taxon>
        <taxon>Fungi</taxon>
        <taxon>Dikarya</taxon>
        <taxon>Ascomycota</taxon>
        <taxon>Pezizomycotina</taxon>
        <taxon>Sordariomycetes</taxon>
        <taxon>Sordariomycetidae</taxon>
        <taxon>Sordariales</taxon>
        <taxon>Lasiosphaeriaceae</taxon>
        <taxon>Cercophora</taxon>
    </lineage>
</organism>